<gene>
    <name evidence="4" type="ORF">EAE32_02265</name>
</gene>
<evidence type="ECO:0000256" key="2">
    <source>
        <dbReference type="SAM" id="Phobius"/>
    </source>
</evidence>
<dbReference type="AlphaFoldDB" id="A0A3L9L6W8"/>
<dbReference type="Pfam" id="PF02517">
    <property type="entry name" value="Rce1-like"/>
    <property type="match status" value="1"/>
</dbReference>
<evidence type="ECO:0000313" key="5">
    <source>
        <dbReference type="Proteomes" id="UP000277871"/>
    </source>
</evidence>
<name>A0A3L9L6W8_9MICC</name>
<sequence length="308" mass="32432">MPASPAESARSTEPPLRSRPARPALEGMSEARRPTGPILAIVVTLLIMLLGQLPVAPLATMLPTDSFGGQLLLTSSFLIPMLLFFAWVKFKEKRPVSSLGFRGGLGRGVVLGAALGLVMTTVTVLVNVAMGTATLGTPTWGMLLPALVLLIGFAIQASTEEIADRGYLMQAVAPRWGLVAAIVVQTVVFAVLHGANGGLTWVAWANLCGVSVFLGLWVWVSGSLWGACAFHTVWNWSQGNLWGAPVSHTRVGTAVGHYTPDEASSALLTGGPFGLEGSVIPLVMFIIGSVVLVVVGRRRHSPTGRPRV</sequence>
<dbReference type="Proteomes" id="UP000277871">
    <property type="component" value="Unassembled WGS sequence"/>
</dbReference>
<dbReference type="GO" id="GO:0004175">
    <property type="term" value="F:endopeptidase activity"/>
    <property type="evidence" value="ECO:0007669"/>
    <property type="project" value="UniProtKB-ARBA"/>
</dbReference>
<accession>A0A3L9L6W8</accession>
<reference evidence="4 5" key="1">
    <citation type="submission" date="2018-10" db="EMBL/GenBank/DDBJ databases">
        <title>Kocuria tytonicola, new bacteria from the preen glands of American barn owls (Tyto furcata).</title>
        <authorList>
            <person name="Braun M.S."/>
            <person name="Wang E."/>
            <person name="Zimmermann S."/>
            <person name="Boutin S."/>
            <person name="Wagner H."/>
            <person name="Wink M."/>
        </authorList>
    </citation>
    <scope>NUCLEOTIDE SEQUENCE [LARGE SCALE GENOMIC DNA]</scope>
    <source>
        <strain evidence="4 5">473</strain>
    </source>
</reference>
<keyword evidence="2" id="KW-0472">Membrane</keyword>
<proteinExistence type="predicted"/>
<dbReference type="PANTHER" id="PTHR39430">
    <property type="entry name" value="MEMBRANE-ASSOCIATED PROTEASE-RELATED"/>
    <property type="match status" value="1"/>
</dbReference>
<feature type="transmembrane region" description="Helical" evidence="2">
    <location>
        <begin position="38"/>
        <end position="55"/>
    </location>
</feature>
<dbReference type="InterPro" id="IPR003675">
    <property type="entry name" value="Rce1/LyrA-like_dom"/>
</dbReference>
<dbReference type="EMBL" id="RDEX01000001">
    <property type="protein sequence ID" value="RLY94078.1"/>
    <property type="molecule type" value="Genomic_DNA"/>
</dbReference>
<evidence type="ECO:0000313" key="4">
    <source>
        <dbReference type="EMBL" id="RLY94078.1"/>
    </source>
</evidence>
<keyword evidence="2" id="KW-0812">Transmembrane</keyword>
<feature type="domain" description="CAAX prenyl protease 2/Lysostaphin resistance protein A-like" evidence="3">
    <location>
        <begin position="145"/>
        <end position="236"/>
    </location>
</feature>
<dbReference type="GO" id="GO:0080120">
    <property type="term" value="P:CAAX-box protein maturation"/>
    <property type="evidence" value="ECO:0007669"/>
    <property type="project" value="UniProtKB-ARBA"/>
</dbReference>
<comment type="caution">
    <text evidence="4">The sequence shown here is derived from an EMBL/GenBank/DDBJ whole genome shotgun (WGS) entry which is preliminary data.</text>
</comment>
<feature type="transmembrane region" description="Helical" evidence="2">
    <location>
        <begin position="176"/>
        <end position="195"/>
    </location>
</feature>
<keyword evidence="4" id="KW-0482">Metalloprotease</keyword>
<protein>
    <submittedName>
        <fullName evidence="4">CPBP family intramembrane metalloprotease</fullName>
    </submittedName>
</protein>
<keyword evidence="4" id="KW-0645">Protease</keyword>
<feature type="transmembrane region" description="Helical" evidence="2">
    <location>
        <begin position="109"/>
        <end position="129"/>
    </location>
</feature>
<dbReference type="GO" id="GO:0006508">
    <property type="term" value="P:proteolysis"/>
    <property type="evidence" value="ECO:0007669"/>
    <property type="project" value="UniProtKB-KW"/>
</dbReference>
<feature type="region of interest" description="Disordered" evidence="1">
    <location>
        <begin position="1"/>
        <end position="29"/>
    </location>
</feature>
<dbReference type="PANTHER" id="PTHR39430:SF1">
    <property type="entry name" value="PROTEASE"/>
    <property type="match status" value="1"/>
</dbReference>
<feature type="transmembrane region" description="Helical" evidence="2">
    <location>
        <begin position="279"/>
        <end position="297"/>
    </location>
</feature>
<organism evidence="4 5">
    <name type="scientific">Kocuria tytonicola</name>
    <dbReference type="NCBI Taxonomy" id="2055946"/>
    <lineage>
        <taxon>Bacteria</taxon>
        <taxon>Bacillati</taxon>
        <taxon>Actinomycetota</taxon>
        <taxon>Actinomycetes</taxon>
        <taxon>Micrococcales</taxon>
        <taxon>Micrococcaceae</taxon>
        <taxon>Kocuria</taxon>
    </lineage>
</organism>
<feature type="transmembrane region" description="Helical" evidence="2">
    <location>
        <begin position="201"/>
        <end position="220"/>
    </location>
</feature>
<keyword evidence="2" id="KW-1133">Transmembrane helix</keyword>
<dbReference type="RefSeq" id="WP_121864056.1">
    <property type="nucleotide sequence ID" value="NZ_RDEX01000001.1"/>
</dbReference>
<evidence type="ECO:0000259" key="3">
    <source>
        <dbReference type="Pfam" id="PF02517"/>
    </source>
</evidence>
<evidence type="ECO:0000256" key="1">
    <source>
        <dbReference type="SAM" id="MobiDB-lite"/>
    </source>
</evidence>
<feature type="transmembrane region" description="Helical" evidence="2">
    <location>
        <begin position="135"/>
        <end position="155"/>
    </location>
</feature>
<keyword evidence="5" id="KW-1185">Reference proteome</keyword>
<feature type="transmembrane region" description="Helical" evidence="2">
    <location>
        <begin position="67"/>
        <end position="88"/>
    </location>
</feature>
<dbReference type="GO" id="GO:0008237">
    <property type="term" value="F:metallopeptidase activity"/>
    <property type="evidence" value="ECO:0007669"/>
    <property type="project" value="UniProtKB-KW"/>
</dbReference>
<keyword evidence="4" id="KW-0378">Hydrolase</keyword>